<dbReference type="PANTHER" id="PTHR46609:SF6">
    <property type="entry name" value="EXONUCLEASE, PHAGE-TYPE_RECB, C-TERMINAL DOMAIN-CONTAINING PROTEIN-RELATED"/>
    <property type="match status" value="1"/>
</dbReference>
<dbReference type="EMBL" id="LR796547">
    <property type="protein sequence ID" value="CAB4150668.1"/>
    <property type="molecule type" value="Genomic_DNA"/>
</dbReference>
<keyword evidence="2" id="KW-0255">Endonuclease</keyword>
<protein>
    <submittedName>
        <fullName evidence="2">Phage_rel_nuc, putative phage-type endonuclease</fullName>
    </submittedName>
</protein>
<dbReference type="GO" id="GO:0004519">
    <property type="term" value="F:endonuclease activity"/>
    <property type="evidence" value="ECO:0007669"/>
    <property type="project" value="UniProtKB-KW"/>
</dbReference>
<evidence type="ECO:0000313" key="2">
    <source>
        <dbReference type="EMBL" id="CAB4150668.1"/>
    </source>
</evidence>
<keyword evidence="2" id="KW-0378">Hydrolase</keyword>
<organism evidence="2">
    <name type="scientific">uncultured Caudovirales phage</name>
    <dbReference type="NCBI Taxonomy" id="2100421"/>
    <lineage>
        <taxon>Viruses</taxon>
        <taxon>Duplodnaviria</taxon>
        <taxon>Heunggongvirae</taxon>
        <taxon>Uroviricota</taxon>
        <taxon>Caudoviricetes</taxon>
        <taxon>Peduoviridae</taxon>
        <taxon>Maltschvirus</taxon>
        <taxon>Maltschvirus maltsch</taxon>
    </lineage>
</organism>
<accession>A0A6J5MVI2</accession>
<dbReference type="InterPro" id="IPR019080">
    <property type="entry name" value="YqaJ_viral_recombinase"/>
</dbReference>
<reference evidence="2" key="1">
    <citation type="submission" date="2020-04" db="EMBL/GenBank/DDBJ databases">
        <authorList>
            <person name="Chiriac C."/>
            <person name="Salcher M."/>
            <person name="Ghai R."/>
            <person name="Kavagutti S V."/>
        </authorList>
    </citation>
    <scope>NUCLEOTIDE SEQUENCE</scope>
</reference>
<dbReference type="SUPFAM" id="SSF52980">
    <property type="entry name" value="Restriction endonuclease-like"/>
    <property type="match status" value="1"/>
</dbReference>
<proteinExistence type="predicted"/>
<dbReference type="CDD" id="cd22343">
    <property type="entry name" value="PDDEXK_lambda_exonuclease-like"/>
    <property type="match status" value="1"/>
</dbReference>
<dbReference type="InterPro" id="IPR051703">
    <property type="entry name" value="NF-kappa-B_Signaling_Reg"/>
</dbReference>
<dbReference type="InterPro" id="IPR011335">
    <property type="entry name" value="Restrct_endonuc-II-like"/>
</dbReference>
<evidence type="ECO:0000259" key="1">
    <source>
        <dbReference type="Pfam" id="PF09588"/>
    </source>
</evidence>
<dbReference type="Pfam" id="PF09588">
    <property type="entry name" value="YqaJ"/>
    <property type="match status" value="1"/>
</dbReference>
<dbReference type="Gene3D" id="3.90.320.10">
    <property type="match status" value="1"/>
</dbReference>
<name>A0A6J5MVI2_9CAUD</name>
<gene>
    <name evidence="2" type="ORF">UFOVP577_20</name>
</gene>
<feature type="domain" description="YqaJ viral recombinase" evidence="1">
    <location>
        <begin position="12"/>
        <end position="149"/>
    </location>
</feature>
<dbReference type="InterPro" id="IPR011604">
    <property type="entry name" value="PDDEXK-like_dom_sf"/>
</dbReference>
<sequence length="208" mass="23475">MKILNYEQGTPEWLASRAAKVTASMVSNVMAAPSTAAYQNYRAQIVSEILTGKPQSEIFVTKDMEFGSEQEKYARALYEIRHDVMVEQVGLVLHPYLENCAASPDGIVGEGLIEIKVPKVNTHIGYILDDKPPTKYHHQMIWQLACTGQQWVDFVSFRPDLPENLQLFVSRFQRDDKAIAAMEDAVKKFFNDVDLVITKLKGKNGHSN</sequence>
<keyword evidence="2" id="KW-0540">Nuclease</keyword>
<dbReference type="PANTHER" id="PTHR46609">
    <property type="entry name" value="EXONUCLEASE, PHAGE-TYPE/RECB, C-TERMINAL DOMAIN-CONTAINING PROTEIN"/>
    <property type="match status" value="1"/>
</dbReference>